<dbReference type="PANTHER" id="PTHR36456:SF1">
    <property type="entry name" value="UPF0232 PROTEIN SCO3875"/>
    <property type="match status" value="1"/>
</dbReference>
<name>A0A4U5TR14_9FLAO</name>
<sequence>MDNEYNTKKLSELLKIFTDKKGLNKGLNQIEVQRAWKEQMGPAIEKYTTKIHLDKGTLFVRLSSAVLREELSYGKSQIIKNLNDSLNQDLIKKIVLS</sequence>
<dbReference type="EMBL" id="SWMU01000002">
    <property type="protein sequence ID" value="TKS56670.1"/>
    <property type="molecule type" value="Genomic_DNA"/>
</dbReference>
<comment type="caution">
    <text evidence="1">The sequence shown here is derived from an EMBL/GenBank/DDBJ whole genome shotgun (WGS) entry which is preliminary data.</text>
</comment>
<organism evidence="1 2">
    <name type="scientific">Mesohalobacter halotolerans</name>
    <dbReference type="NCBI Taxonomy" id="1883405"/>
    <lineage>
        <taxon>Bacteria</taxon>
        <taxon>Pseudomonadati</taxon>
        <taxon>Bacteroidota</taxon>
        <taxon>Flavobacteriia</taxon>
        <taxon>Flavobacteriales</taxon>
        <taxon>Flavobacteriaceae</taxon>
        <taxon>Mesohalobacter</taxon>
    </lineage>
</organism>
<protein>
    <submittedName>
        <fullName evidence="1">DUF721 domain-containing protein</fullName>
    </submittedName>
</protein>
<dbReference type="OrthoDB" id="9804942at2"/>
<keyword evidence="2" id="KW-1185">Reference proteome</keyword>
<proteinExistence type="predicted"/>
<dbReference type="PANTHER" id="PTHR36456">
    <property type="entry name" value="UPF0232 PROTEIN SCO3875"/>
    <property type="match status" value="1"/>
</dbReference>
<reference evidence="1 2" key="1">
    <citation type="submission" date="2019-04" db="EMBL/GenBank/DDBJ databases">
        <title>Psychroflexus halotolerans sp. nov., isolated from a marine solar saltern.</title>
        <authorList>
            <person name="Feng X."/>
        </authorList>
    </citation>
    <scope>NUCLEOTIDE SEQUENCE [LARGE SCALE GENOMIC DNA]</scope>
    <source>
        <strain evidence="1 2">WDS2C27</strain>
    </source>
</reference>
<dbReference type="InterPro" id="IPR007922">
    <property type="entry name" value="DciA-like"/>
</dbReference>
<dbReference type="AlphaFoldDB" id="A0A4U5TR14"/>
<dbReference type="Pfam" id="PF05258">
    <property type="entry name" value="DciA"/>
    <property type="match status" value="1"/>
</dbReference>
<evidence type="ECO:0000313" key="1">
    <source>
        <dbReference type="EMBL" id="TKS56670.1"/>
    </source>
</evidence>
<dbReference type="Proteomes" id="UP000306552">
    <property type="component" value="Unassembled WGS sequence"/>
</dbReference>
<evidence type="ECO:0000313" key="2">
    <source>
        <dbReference type="Proteomes" id="UP000306552"/>
    </source>
</evidence>
<accession>A0A4U5TR14</accession>
<gene>
    <name evidence="1" type="ORF">FCN74_06475</name>
</gene>
<dbReference type="RefSeq" id="WP_138931772.1">
    <property type="nucleotide sequence ID" value="NZ_SWMU01000002.1"/>
</dbReference>